<feature type="transmembrane region" description="Helical" evidence="1">
    <location>
        <begin position="83"/>
        <end position="103"/>
    </location>
</feature>
<dbReference type="HOGENOM" id="CLU_145285_0_0_6"/>
<organism evidence="2 3">
    <name type="scientific">Pseudoalteromonas tunicata D2</name>
    <dbReference type="NCBI Taxonomy" id="87626"/>
    <lineage>
        <taxon>Bacteria</taxon>
        <taxon>Pseudomonadati</taxon>
        <taxon>Pseudomonadota</taxon>
        <taxon>Gammaproteobacteria</taxon>
        <taxon>Alteromonadales</taxon>
        <taxon>Pseudoalteromonadaceae</taxon>
        <taxon>Pseudoalteromonas</taxon>
    </lineage>
</organism>
<dbReference type="Proteomes" id="UP000006201">
    <property type="component" value="Unassembled WGS sequence"/>
</dbReference>
<feature type="transmembrane region" description="Helical" evidence="1">
    <location>
        <begin position="52"/>
        <end position="76"/>
    </location>
</feature>
<name>A4CDL8_9GAMM</name>
<keyword evidence="3" id="KW-1185">Reference proteome</keyword>
<dbReference type="AlphaFoldDB" id="A4CDL8"/>
<dbReference type="EMBL" id="AAOH01000007">
    <property type="protein sequence ID" value="EAR27060.1"/>
    <property type="molecule type" value="Genomic_DNA"/>
</dbReference>
<evidence type="ECO:0000313" key="2">
    <source>
        <dbReference type="EMBL" id="EAR27060.1"/>
    </source>
</evidence>
<accession>A4CDL8</accession>
<dbReference type="eggNOG" id="ENOG50303H9">
    <property type="taxonomic scope" value="Bacteria"/>
</dbReference>
<feature type="transmembrane region" description="Helical" evidence="1">
    <location>
        <begin position="115"/>
        <end position="136"/>
    </location>
</feature>
<keyword evidence="1" id="KW-0812">Transmembrane</keyword>
<evidence type="ECO:0000313" key="3">
    <source>
        <dbReference type="Proteomes" id="UP000006201"/>
    </source>
</evidence>
<gene>
    <name evidence="2" type="ORF">PTD2_05300</name>
</gene>
<dbReference type="OrthoDB" id="5457135at2"/>
<protein>
    <submittedName>
        <fullName evidence="2">Uncharacterized protein</fullName>
    </submittedName>
</protein>
<dbReference type="RefSeq" id="WP_009838923.1">
    <property type="nucleotide sequence ID" value="NZ_AAOH01000007.1"/>
</dbReference>
<sequence>MNKLFLIAGGLSAVAALLHLGCIYFGASWYRFFGAGEQMAQWAEQGLIKPTLITLFIFSVLSVWAMYAFSAAGLILRLPLLRLGLVLITAVYLVRGIAGFFFYANPMGRSPEFWLWSSGICLTIGVIHSVALALSWQKLAVPN</sequence>
<proteinExistence type="predicted"/>
<dbReference type="STRING" id="87626.PTD2_05300"/>
<reference evidence="2 3" key="1">
    <citation type="submission" date="2006-02" db="EMBL/GenBank/DDBJ databases">
        <authorList>
            <person name="Moran M.A."/>
            <person name="Kjelleberg S."/>
            <person name="Egan S."/>
            <person name="Saunders N."/>
            <person name="Thomas T."/>
            <person name="Ferriera S."/>
            <person name="Johnson J."/>
            <person name="Kravitz S."/>
            <person name="Halpern A."/>
            <person name="Remington K."/>
            <person name="Beeson K."/>
            <person name="Tran B."/>
            <person name="Rogers Y.-H."/>
            <person name="Friedman R."/>
            <person name="Venter J.C."/>
        </authorList>
    </citation>
    <scope>NUCLEOTIDE SEQUENCE [LARGE SCALE GENOMIC DNA]</scope>
    <source>
        <strain evidence="2 3">D2</strain>
    </source>
</reference>
<comment type="caution">
    <text evidence="2">The sequence shown here is derived from an EMBL/GenBank/DDBJ whole genome shotgun (WGS) entry which is preliminary data.</text>
</comment>
<keyword evidence="1" id="KW-0472">Membrane</keyword>
<evidence type="ECO:0000256" key="1">
    <source>
        <dbReference type="SAM" id="Phobius"/>
    </source>
</evidence>
<keyword evidence="1" id="KW-1133">Transmembrane helix</keyword>